<keyword evidence="1" id="KW-0812">Transmembrane</keyword>
<dbReference type="RefSeq" id="WP_215819192.1">
    <property type="nucleotide sequence ID" value="NZ_JAGSOY010000013.1"/>
</dbReference>
<dbReference type="InterPro" id="IPR021279">
    <property type="entry name" value="DUF2721"/>
</dbReference>
<evidence type="ECO:0000256" key="1">
    <source>
        <dbReference type="SAM" id="Phobius"/>
    </source>
</evidence>
<dbReference type="EMBL" id="JAGSOY010000013">
    <property type="protein sequence ID" value="MBU2711031.1"/>
    <property type="molecule type" value="Genomic_DNA"/>
</dbReference>
<accession>A0ABS5ZCJ0</accession>
<keyword evidence="1" id="KW-0472">Membrane</keyword>
<evidence type="ECO:0000313" key="2">
    <source>
        <dbReference type="EMBL" id="MBU2711031.1"/>
    </source>
</evidence>
<feature type="transmembrane region" description="Helical" evidence="1">
    <location>
        <begin position="67"/>
        <end position="87"/>
    </location>
</feature>
<keyword evidence="3" id="KW-1185">Reference proteome</keyword>
<dbReference type="Proteomes" id="UP000690515">
    <property type="component" value="Unassembled WGS sequence"/>
</dbReference>
<keyword evidence="1" id="KW-1133">Transmembrane helix</keyword>
<dbReference type="Pfam" id="PF11026">
    <property type="entry name" value="DUF2721"/>
    <property type="match status" value="1"/>
</dbReference>
<name>A0ABS5ZCJ0_9GAMM</name>
<proteinExistence type="predicted"/>
<protein>
    <submittedName>
        <fullName evidence="2">DUF2721 domain-containing protein</fullName>
    </submittedName>
</protein>
<feature type="transmembrane region" description="Helical" evidence="1">
    <location>
        <begin position="12"/>
        <end position="33"/>
    </location>
</feature>
<gene>
    <name evidence="2" type="ORF">KCG35_08165</name>
</gene>
<evidence type="ECO:0000313" key="3">
    <source>
        <dbReference type="Proteomes" id="UP000690515"/>
    </source>
</evidence>
<organism evidence="2 3">
    <name type="scientific">Zooshikella harenae</name>
    <dbReference type="NCBI Taxonomy" id="2827238"/>
    <lineage>
        <taxon>Bacteria</taxon>
        <taxon>Pseudomonadati</taxon>
        <taxon>Pseudomonadota</taxon>
        <taxon>Gammaproteobacteria</taxon>
        <taxon>Oceanospirillales</taxon>
        <taxon>Zooshikellaceae</taxon>
        <taxon>Zooshikella</taxon>
    </lineage>
</organism>
<sequence length="128" mass="14572">MQITITTPGLLFPAISLLLLAYTNRFLVIAQLIRELRKRIDQGKACNLKRQITNLRKRVNLIRSMQWFGVFSFLLCTFSMIAILLEYSGTGEVLFGLSLAFITLSLLFSLWEIQISGEALNIELEGME</sequence>
<comment type="caution">
    <text evidence="2">The sequence shown here is derived from an EMBL/GenBank/DDBJ whole genome shotgun (WGS) entry which is preliminary data.</text>
</comment>
<reference evidence="2 3" key="1">
    <citation type="submission" date="2021-04" db="EMBL/GenBank/DDBJ databases">
        <authorList>
            <person name="Pira H."/>
            <person name="Risdian C."/>
            <person name="Wink J."/>
        </authorList>
    </citation>
    <scope>NUCLEOTIDE SEQUENCE [LARGE SCALE GENOMIC DNA]</scope>
    <source>
        <strain evidence="2 3">WH53</strain>
    </source>
</reference>
<feature type="transmembrane region" description="Helical" evidence="1">
    <location>
        <begin position="93"/>
        <end position="111"/>
    </location>
</feature>